<evidence type="ECO:0000313" key="8">
    <source>
        <dbReference type="Proteomes" id="UP001164746"/>
    </source>
</evidence>
<dbReference type="EC" id="1.2.1.88" evidence="2"/>
<sequence>MPSYAPGTEEREQLDKTVAGYEGLVKDVPIMIGDEEIRSGQPRYQPFDHEKRIAKFTYASKDVIQKAIDNSLKARKDWERQPLEKRAEVFYRASELMKNKYRYDLLATTMIGQGKNIWQAEIDAAAEMIDFLRFNIQFARGFWACITPFNFTAIGGHLPAAPALMIYREAGLPAGVINFIPADGPSFGDTVTSSPHLAGINFTGKCGGKNMHFVHPSAKLDQVFYGAIQSGFEYSGQKCSALSRMYIPESMWPDIKENLKRIHKEMVAFARCKSYLEHAQKSANVKIIVGGKCDDSVGYYIEPTFLEVSNPDEKLLKEEIFGPIVTVYVYPDDKYRETAKKASQTSPFALTGAIYAEDEDVVEELSEIFEDCAGNFYINDKSTGSVAIKRRNVYKKTWKYPSMADTTPGELNPTFYKGLCRYKYFLYINSAIEQVFYFIVFPSKK</sequence>
<gene>
    <name evidence="7" type="ORF">MAR_004562</name>
</gene>
<dbReference type="Gene3D" id="3.40.309.10">
    <property type="entry name" value="Aldehyde Dehydrogenase, Chain A, domain 2"/>
    <property type="match status" value="2"/>
</dbReference>
<dbReference type="Proteomes" id="UP001164746">
    <property type="component" value="Chromosome 9"/>
</dbReference>
<feature type="domain" description="Aldehyde dehydrogenase" evidence="6">
    <location>
        <begin position="41"/>
        <end position="139"/>
    </location>
</feature>
<dbReference type="PANTHER" id="PTHR42862:SF1">
    <property type="entry name" value="DELTA-1-PYRROLINE-5-CARBOXYLATE DEHYDROGENASE 2, ISOFORM A-RELATED"/>
    <property type="match status" value="1"/>
</dbReference>
<comment type="pathway">
    <text evidence="1">Amino-acid degradation; L-proline degradation into L-glutamate; L-glutamate from L-proline: step 2/2.</text>
</comment>
<keyword evidence="8" id="KW-1185">Reference proteome</keyword>
<evidence type="ECO:0000259" key="6">
    <source>
        <dbReference type="Pfam" id="PF00171"/>
    </source>
</evidence>
<protein>
    <recommendedName>
        <fullName evidence="2">L-glutamate gamma-semialdehyde dehydrogenase</fullName>
        <ecNumber evidence="2">1.2.1.88</ecNumber>
    </recommendedName>
</protein>
<feature type="domain" description="Aldehyde dehydrogenase" evidence="6">
    <location>
        <begin position="166"/>
        <end position="205"/>
    </location>
</feature>
<dbReference type="PROSITE" id="PS00070">
    <property type="entry name" value="ALDEHYDE_DEHYDR_CYS"/>
    <property type="match status" value="1"/>
</dbReference>
<dbReference type="Pfam" id="PF00171">
    <property type="entry name" value="Aldedh"/>
    <property type="match status" value="3"/>
</dbReference>
<evidence type="ECO:0000256" key="1">
    <source>
        <dbReference type="ARBA" id="ARBA00004786"/>
    </source>
</evidence>
<dbReference type="PANTHER" id="PTHR42862">
    <property type="entry name" value="DELTA-1-PYRROLINE-5-CARBOXYLATE DEHYDROGENASE 1, ISOFORM A-RELATED"/>
    <property type="match status" value="1"/>
</dbReference>
<name>A0ABY7F030_MYAAR</name>
<dbReference type="InterPro" id="IPR050485">
    <property type="entry name" value="Proline_metab_enzyme"/>
</dbReference>
<dbReference type="Gene3D" id="3.40.605.10">
    <property type="entry name" value="Aldehyde Dehydrogenase, Chain A, domain 1"/>
    <property type="match status" value="2"/>
</dbReference>
<keyword evidence="3" id="KW-0560">Oxidoreductase</keyword>
<feature type="domain" description="Aldehyde dehydrogenase" evidence="6">
    <location>
        <begin position="206"/>
        <end position="386"/>
    </location>
</feature>
<comment type="catalytic activity">
    <reaction evidence="5">
        <text>L-glutamate 5-semialdehyde + NAD(+) + H2O = L-glutamate + NADH + 2 H(+)</text>
        <dbReference type="Rhea" id="RHEA:30235"/>
        <dbReference type="ChEBI" id="CHEBI:15377"/>
        <dbReference type="ChEBI" id="CHEBI:15378"/>
        <dbReference type="ChEBI" id="CHEBI:29985"/>
        <dbReference type="ChEBI" id="CHEBI:57540"/>
        <dbReference type="ChEBI" id="CHEBI:57945"/>
        <dbReference type="ChEBI" id="CHEBI:58066"/>
        <dbReference type="EC" id="1.2.1.88"/>
    </reaction>
</comment>
<dbReference type="InterPro" id="IPR016163">
    <property type="entry name" value="Ald_DH_C"/>
</dbReference>
<accession>A0ABY7F030</accession>
<evidence type="ECO:0000313" key="7">
    <source>
        <dbReference type="EMBL" id="WAR14457.1"/>
    </source>
</evidence>
<reference evidence="7" key="1">
    <citation type="submission" date="2022-11" db="EMBL/GenBank/DDBJ databases">
        <title>Centuries of genome instability and evolution in soft-shell clam transmissible cancer (bioRxiv).</title>
        <authorList>
            <person name="Hart S.F.M."/>
            <person name="Yonemitsu M.A."/>
            <person name="Giersch R.M."/>
            <person name="Beal B.F."/>
            <person name="Arriagada G."/>
            <person name="Davis B.W."/>
            <person name="Ostrander E.A."/>
            <person name="Goff S.P."/>
            <person name="Metzger M.J."/>
        </authorList>
    </citation>
    <scope>NUCLEOTIDE SEQUENCE</scope>
    <source>
        <strain evidence="7">MELC-2E11</strain>
        <tissue evidence="7">Siphon/mantle</tissue>
    </source>
</reference>
<evidence type="ECO:0000256" key="4">
    <source>
        <dbReference type="ARBA" id="ARBA00023027"/>
    </source>
</evidence>
<dbReference type="SUPFAM" id="SSF53720">
    <property type="entry name" value="ALDH-like"/>
    <property type="match status" value="1"/>
</dbReference>
<proteinExistence type="predicted"/>
<evidence type="ECO:0000256" key="2">
    <source>
        <dbReference type="ARBA" id="ARBA00012884"/>
    </source>
</evidence>
<evidence type="ECO:0000256" key="5">
    <source>
        <dbReference type="ARBA" id="ARBA00048142"/>
    </source>
</evidence>
<dbReference type="InterPro" id="IPR016161">
    <property type="entry name" value="Ald_DH/histidinol_DH"/>
</dbReference>
<dbReference type="EMBL" id="CP111020">
    <property type="protein sequence ID" value="WAR14457.1"/>
    <property type="molecule type" value="Genomic_DNA"/>
</dbReference>
<dbReference type="InterPro" id="IPR016160">
    <property type="entry name" value="Ald_DH_CS_CYS"/>
</dbReference>
<dbReference type="InterPro" id="IPR015590">
    <property type="entry name" value="Aldehyde_DH_dom"/>
</dbReference>
<dbReference type="InterPro" id="IPR016162">
    <property type="entry name" value="Ald_DH_N"/>
</dbReference>
<organism evidence="7 8">
    <name type="scientific">Mya arenaria</name>
    <name type="common">Soft-shell clam</name>
    <dbReference type="NCBI Taxonomy" id="6604"/>
    <lineage>
        <taxon>Eukaryota</taxon>
        <taxon>Metazoa</taxon>
        <taxon>Spiralia</taxon>
        <taxon>Lophotrochozoa</taxon>
        <taxon>Mollusca</taxon>
        <taxon>Bivalvia</taxon>
        <taxon>Autobranchia</taxon>
        <taxon>Heteroconchia</taxon>
        <taxon>Euheterodonta</taxon>
        <taxon>Imparidentia</taxon>
        <taxon>Neoheterodontei</taxon>
        <taxon>Myida</taxon>
        <taxon>Myoidea</taxon>
        <taxon>Myidae</taxon>
        <taxon>Mya</taxon>
    </lineage>
</organism>
<keyword evidence="4" id="KW-0520">NAD</keyword>
<evidence type="ECO:0000256" key="3">
    <source>
        <dbReference type="ARBA" id="ARBA00023002"/>
    </source>
</evidence>